<evidence type="ECO:0000313" key="2">
    <source>
        <dbReference type="EMBL" id="TNN60831.1"/>
    </source>
</evidence>
<feature type="region of interest" description="Disordered" evidence="1">
    <location>
        <begin position="1"/>
        <end position="28"/>
    </location>
</feature>
<proteinExistence type="predicted"/>
<gene>
    <name evidence="2" type="ORF">EYF80_028928</name>
</gene>
<evidence type="ECO:0000256" key="1">
    <source>
        <dbReference type="SAM" id="MobiDB-lite"/>
    </source>
</evidence>
<keyword evidence="3" id="KW-1185">Reference proteome</keyword>
<sequence length="118" mass="13042">MNSSHTFPHSLRTTASSQLPPVADNPGMVSQRFEATQGSHFDLDLARTDDIPGLILMMLEPPSERMLHEMNSTWQEAQEMNLRRARADSPGFSPPPPVCLITPRHGAGRPGSVWARLV</sequence>
<name>A0A4Z2H5C6_9TELE</name>
<dbReference type="Proteomes" id="UP000314294">
    <property type="component" value="Unassembled WGS sequence"/>
</dbReference>
<dbReference type="EMBL" id="SRLO01000326">
    <property type="protein sequence ID" value="TNN60831.1"/>
    <property type="molecule type" value="Genomic_DNA"/>
</dbReference>
<comment type="caution">
    <text evidence="2">The sequence shown here is derived from an EMBL/GenBank/DDBJ whole genome shotgun (WGS) entry which is preliminary data.</text>
</comment>
<organism evidence="2 3">
    <name type="scientific">Liparis tanakae</name>
    <name type="common">Tanaka's snailfish</name>
    <dbReference type="NCBI Taxonomy" id="230148"/>
    <lineage>
        <taxon>Eukaryota</taxon>
        <taxon>Metazoa</taxon>
        <taxon>Chordata</taxon>
        <taxon>Craniata</taxon>
        <taxon>Vertebrata</taxon>
        <taxon>Euteleostomi</taxon>
        <taxon>Actinopterygii</taxon>
        <taxon>Neopterygii</taxon>
        <taxon>Teleostei</taxon>
        <taxon>Neoteleostei</taxon>
        <taxon>Acanthomorphata</taxon>
        <taxon>Eupercaria</taxon>
        <taxon>Perciformes</taxon>
        <taxon>Cottioidei</taxon>
        <taxon>Cottales</taxon>
        <taxon>Liparidae</taxon>
        <taxon>Liparis</taxon>
    </lineage>
</organism>
<protein>
    <submittedName>
        <fullName evidence="2">Uncharacterized protein</fullName>
    </submittedName>
</protein>
<feature type="region of interest" description="Disordered" evidence="1">
    <location>
        <begin position="81"/>
        <end position="108"/>
    </location>
</feature>
<reference evidence="2 3" key="1">
    <citation type="submission" date="2019-03" db="EMBL/GenBank/DDBJ databases">
        <title>First draft genome of Liparis tanakae, snailfish: a comprehensive survey of snailfish specific genes.</title>
        <authorList>
            <person name="Kim W."/>
            <person name="Song I."/>
            <person name="Jeong J.-H."/>
            <person name="Kim D."/>
            <person name="Kim S."/>
            <person name="Ryu S."/>
            <person name="Song J.Y."/>
            <person name="Lee S.K."/>
        </authorList>
    </citation>
    <scope>NUCLEOTIDE SEQUENCE [LARGE SCALE GENOMIC DNA]</scope>
    <source>
        <tissue evidence="2">Muscle</tissue>
    </source>
</reference>
<evidence type="ECO:0000313" key="3">
    <source>
        <dbReference type="Proteomes" id="UP000314294"/>
    </source>
</evidence>
<accession>A0A4Z2H5C6</accession>
<feature type="compositionally biased region" description="Polar residues" evidence="1">
    <location>
        <begin position="1"/>
        <end position="19"/>
    </location>
</feature>
<dbReference type="AlphaFoldDB" id="A0A4Z2H5C6"/>